<sequence length="320" mass="34425">MTSTVLVVDGPREGATDLVVEALAEASVDVFRMDMAQFPGELELRVTHGTGGGDVWLGSLATAYRSVELGDIGAVYWNRPGPFVFPGLSESDAHWARGAARIGFGGVLVSLGARWMNHPGRASAAEFKPWQLAVARSVGLEVPRTLVTNRADEVVRFAEDVGGPLVTKPMGVPYITHAGGSETMYTRVVDLDQLEGVEVTAHLFQEQVRKAFEVRLTCVGGRCLGVRIDAGSDVARGDWRADYDALTYRPISTPPAVAAAVGAYMARMELSYAAFDFIVRPDGRWTFLEANPSGQWAWLDSPTVPIAATIAGTLRGWCSP</sequence>
<keyword evidence="4" id="KW-1185">Reference proteome</keyword>
<protein>
    <recommendedName>
        <fullName evidence="2">ATP-grasp domain-containing protein</fullName>
    </recommendedName>
</protein>
<dbReference type="Gene3D" id="3.30.470.20">
    <property type="entry name" value="ATP-grasp fold, B domain"/>
    <property type="match status" value="1"/>
</dbReference>
<evidence type="ECO:0000259" key="2">
    <source>
        <dbReference type="PROSITE" id="PS50975"/>
    </source>
</evidence>
<dbReference type="PANTHER" id="PTHR21621:SF0">
    <property type="entry name" value="BETA-CITRYLGLUTAMATE SYNTHASE B-RELATED"/>
    <property type="match status" value="1"/>
</dbReference>
<reference evidence="3 4" key="1">
    <citation type="submission" date="2017-08" db="EMBL/GenBank/DDBJ databases">
        <title>Genome sequence of Streptomyces albireticuli NRRL B-1670.</title>
        <authorList>
            <person name="Graham D.E."/>
            <person name="Mahan K.M."/>
            <person name="Klingeman D.M."/>
            <person name="Hettich R.L."/>
            <person name="Parry R.J."/>
            <person name="Spain J.C."/>
        </authorList>
    </citation>
    <scope>NUCLEOTIDE SEQUENCE [LARGE SCALE GENOMIC DNA]</scope>
    <source>
        <strain evidence="3 4">NRRL B-1670</strain>
    </source>
</reference>
<dbReference type="GO" id="GO:0005737">
    <property type="term" value="C:cytoplasm"/>
    <property type="evidence" value="ECO:0007669"/>
    <property type="project" value="TreeGrafter"/>
</dbReference>
<comment type="caution">
    <text evidence="3">The sequence shown here is derived from an EMBL/GenBank/DDBJ whole genome shotgun (WGS) entry which is preliminary data.</text>
</comment>
<keyword evidence="1" id="KW-0547">Nucleotide-binding</keyword>
<dbReference type="GO" id="GO:0005524">
    <property type="term" value="F:ATP binding"/>
    <property type="evidence" value="ECO:0007669"/>
    <property type="project" value="UniProtKB-UniRule"/>
</dbReference>
<dbReference type="GO" id="GO:0009432">
    <property type="term" value="P:SOS response"/>
    <property type="evidence" value="ECO:0007669"/>
    <property type="project" value="TreeGrafter"/>
</dbReference>
<dbReference type="InterPro" id="IPR011761">
    <property type="entry name" value="ATP-grasp"/>
</dbReference>
<gene>
    <name evidence="3" type="ORF">CK936_23360</name>
</gene>
<dbReference type="GO" id="GO:0046872">
    <property type="term" value="F:metal ion binding"/>
    <property type="evidence" value="ECO:0007669"/>
    <property type="project" value="InterPro"/>
</dbReference>
<organism evidence="3 4">
    <name type="scientific">Streptomyces albireticuli</name>
    <dbReference type="NCBI Taxonomy" id="1940"/>
    <lineage>
        <taxon>Bacteria</taxon>
        <taxon>Bacillati</taxon>
        <taxon>Actinomycetota</taxon>
        <taxon>Actinomycetes</taxon>
        <taxon>Kitasatosporales</taxon>
        <taxon>Streptomycetaceae</taxon>
        <taxon>Streptomyces</taxon>
    </lineage>
</organism>
<dbReference type="GO" id="GO:0018169">
    <property type="term" value="F:ribosomal S6-glutamic acid ligase activity"/>
    <property type="evidence" value="ECO:0007669"/>
    <property type="project" value="TreeGrafter"/>
</dbReference>
<dbReference type="RefSeq" id="WP_095582910.1">
    <property type="nucleotide sequence ID" value="NZ_JAJQQS010000014.1"/>
</dbReference>
<keyword evidence="1" id="KW-0067">ATP-binding</keyword>
<dbReference type="EMBL" id="NSJV01000442">
    <property type="protein sequence ID" value="PAU46591.1"/>
    <property type="molecule type" value="Genomic_DNA"/>
</dbReference>
<evidence type="ECO:0000256" key="1">
    <source>
        <dbReference type="PROSITE-ProRule" id="PRU00409"/>
    </source>
</evidence>
<accession>A0A2A2D500</accession>
<proteinExistence type="predicted"/>
<evidence type="ECO:0000313" key="3">
    <source>
        <dbReference type="EMBL" id="PAU46591.1"/>
    </source>
</evidence>
<dbReference type="PROSITE" id="PS50975">
    <property type="entry name" value="ATP_GRASP"/>
    <property type="match status" value="1"/>
</dbReference>
<feature type="domain" description="ATP-grasp" evidence="2">
    <location>
        <begin position="132"/>
        <end position="169"/>
    </location>
</feature>
<evidence type="ECO:0000313" key="4">
    <source>
        <dbReference type="Proteomes" id="UP000218944"/>
    </source>
</evidence>
<name>A0A2A2D500_9ACTN</name>
<dbReference type="Proteomes" id="UP000218944">
    <property type="component" value="Unassembled WGS sequence"/>
</dbReference>
<dbReference type="AlphaFoldDB" id="A0A2A2D500"/>
<dbReference type="PANTHER" id="PTHR21621">
    <property type="entry name" value="RIBOSOMAL PROTEIN S6 MODIFICATION PROTEIN"/>
    <property type="match status" value="1"/>
</dbReference>
<dbReference type="SUPFAM" id="SSF56059">
    <property type="entry name" value="Glutathione synthetase ATP-binding domain-like"/>
    <property type="match status" value="1"/>
</dbReference>